<dbReference type="GO" id="GO:1901222">
    <property type="term" value="P:regulation of non-canonical NF-kappaB signal transduction"/>
    <property type="evidence" value="ECO:0007669"/>
    <property type="project" value="TreeGrafter"/>
</dbReference>
<feature type="region of interest" description="Disordered" evidence="1">
    <location>
        <begin position="115"/>
        <end position="165"/>
    </location>
</feature>
<organism evidence="4 5">
    <name type="scientific">Eudyptes filholi</name>
    <name type="common">Southern rockhopper penguin</name>
    <dbReference type="NCBI Taxonomy" id="1419345"/>
    <lineage>
        <taxon>Eukaryota</taxon>
        <taxon>Metazoa</taxon>
        <taxon>Chordata</taxon>
        <taxon>Craniata</taxon>
        <taxon>Vertebrata</taxon>
        <taxon>Euteleostomi</taxon>
        <taxon>Archelosauria</taxon>
        <taxon>Archosauria</taxon>
        <taxon>Dinosauria</taxon>
        <taxon>Saurischia</taxon>
        <taxon>Theropoda</taxon>
        <taxon>Coelurosauria</taxon>
        <taxon>Aves</taxon>
        <taxon>Neognathae</taxon>
        <taxon>Neoaves</taxon>
        <taxon>Aequornithes</taxon>
        <taxon>Sphenisciformes</taxon>
        <taxon>Spheniscidae</taxon>
        <taxon>Eudyptes</taxon>
    </lineage>
</organism>
<dbReference type="InterPro" id="IPR000159">
    <property type="entry name" value="RA_dom"/>
</dbReference>
<evidence type="ECO:0000313" key="5">
    <source>
        <dbReference type="Proteomes" id="UP000799811"/>
    </source>
</evidence>
<dbReference type="EMBL" id="VULK01000809">
    <property type="protein sequence ID" value="KAF1633157.1"/>
    <property type="molecule type" value="Genomic_DNA"/>
</dbReference>
<dbReference type="PANTHER" id="PTHR22738">
    <property type="entry name" value="RASSF"/>
    <property type="match status" value="1"/>
</dbReference>
<evidence type="ECO:0000256" key="1">
    <source>
        <dbReference type="SAM" id="MobiDB-lite"/>
    </source>
</evidence>
<dbReference type="InterPro" id="IPR033614">
    <property type="entry name" value="RASSF1-6"/>
</dbReference>
<dbReference type="GO" id="GO:0046330">
    <property type="term" value="P:positive regulation of JNK cascade"/>
    <property type="evidence" value="ECO:0007669"/>
    <property type="project" value="TreeGrafter"/>
</dbReference>
<accession>A0A8K0FML8</accession>
<gene>
    <name evidence="4" type="primary">RASSF2</name>
    <name evidence="4" type="ORF">FQV13_0007212</name>
</gene>
<protein>
    <submittedName>
        <fullName evidence="4">Ras association domain-containing protein 2</fullName>
    </submittedName>
</protein>
<dbReference type="GO" id="GO:0005737">
    <property type="term" value="C:cytoplasm"/>
    <property type="evidence" value="ECO:0007669"/>
    <property type="project" value="TreeGrafter"/>
</dbReference>
<dbReference type="Pfam" id="PF00788">
    <property type="entry name" value="RA"/>
    <property type="match status" value="1"/>
</dbReference>
<dbReference type="GO" id="GO:0005634">
    <property type="term" value="C:nucleus"/>
    <property type="evidence" value="ECO:0007669"/>
    <property type="project" value="TreeGrafter"/>
</dbReference>
<dbReference type="InterPro" id="IPR033618">
    <property type="entry name" value="RASSF2_RA"/>
</dbReference>
<feature type="region of interest" description="Disordered" evidence="1">
    <location>
        <begin position="72"/>
        <end position="91"/>
    </location>
</feature>
<dbReference type="Pfam" id="PF16517">
    <property type="entry name" value="Nore1-SARAH"/>
    <property type="match status" value="1"/>
</dbReference>
<evidence type="ECO:0000313" key="4">
    <source>
        <dbReference type="EMBL" id="KAF1633157.1"/>
    </source>
</evidence>
<dbReference type="SMART" id="SM00314">
    <property type="entry name" value="RA"/>
    <property type="match status" value="1"/>
</dbReference>
<reference evidence="4 5" key="1">
    <citation type="journal article" date="2019" name="Gigascience">
        <title>High-coverage genomes to elucidate the evolution of penguins.</title>
        <authorList>
            <person name="Pan H."/>
            <person name="Cole T.L."/>
            <person name="Bi X."/>
            <person name="Fang M."/>
            <person name="Zhou C."/>
            <person name="Yang Z."/>
            <person name="Ksepka D.T."/>
            <person name="Hart T."/>
            <person name="Bouzat J.L."/>
            <person name="Argilla L.S."/>
            <person name="Bertelsen M.F."/>
            <person name="Boersma P.D."/>
            <person name="Bost C.A."/>
            <person name="Cherel Y."/>
            <person name="Dann P."/>
            <person name="Fiddaman S.R."/>
            <person name="Howard P."/>
            <person name="Labuschagne K."/>
            <person name="Mattern T."/>
            <person name="Miller G."/>
            <person name="Parker P."/>
            <person name="Phillips R.A."/>
            <person name="Quillfeldt P."/>
            <person name="Ryan P.G."/>
            <person name="Taylor H."/>
            <person name="Thompson D.R."/>
            <person name="Young M.J."/>
            <person name="Ellegaard M.R."/>
            <person name="Gilbert M.T.P."/>
            <person name="Sinding M.S."/>
            <person name="Pacheco G."/>
            <person name="Shepherd L.D."/>
            <person name="Tennyson A.J.D."/>
            <person name="Grosser S."/>
            <person name="Kay E."/>
            <person name="Nupen L.J."/>
            <person name="Ellenberg U."/>
            <person name="Houston D.M."/>
            <person name="Reeve A.H."/>
            <person name="Johnson K."/>
            <person name="Masello J.F."/>
            <person name="Stracke T."/>
            <person name="McKinlay B."/>
            <person name="Borboroglu P.G."/>
            <person name="Zhang D.X."/>
            <person name="Zhang G."/>
        </authorList>
    </citation>
    <scope>NUCLEOTIDE SEQUENCE [LARGE SCALE GENOMIC DNA]</scope>
    <source>
        <strain evidence="4">GS 12</strain>
    </source>
</reference>
<dbReference type="InterPro" id="IPR029071">
    <property type="entry name" value="Ubiquitin-like_domsf"/>
</dbReference>
<dbReference type="Gene3D" id="1.20.5.110">
    <property type="match status" value="1"/>
</dbReference>
<dbReference type="CDD" id="cd17221">
    <property type="entry name" value="RA_RASSF2"/>
    <property type="match status" value="1"/>
</dbReference>
<evidence type="ECO:0000259" key="2">
    <source>
        <dbReference type="PROSITE" id="PS50200"/>
    </source>
</evidence>
<keyword evidence="5" id="KW-1185">Reference proteome</keyword>
<dbReference type="Gene3D" id="3.10.20.90">
    <property type="entry name" value="Phosphatidylinositol 3-kinase Catalytic Subunit, Chain A, domain 1"/>
    <property type="match status" value="1"/>
</dbReference>
<dbReference type="PROSITE" id="PS50951">
    <property type="entry name" value="SARAH"/>
    <property type="match status" value="1"/>
</dbReference>
<dbReference type="PANTHER" id="PTHR22738:SF14">
    <property type="entry name" value="RAS ASSOCIATION DOMAIN-CONTAINING PROTEIN 2"/>
    <property type="match status" value="1"/>
</dbReference>
<dbReference type="InterPro" id="IPR011524">
    <property type="entry name" value="SARAH_dom"/>
</dbReference>
<evidence type="ECO:0000259" key="3">
    <source>
        <dbReference type="PROSITE" id="PS50951"/>
    </source>
</evidence>
<feature type="domain" description="SARAH" evidence="3">
    <location>
        <begin position="271"/>
        <end position="318"/>
    </location>
</feature>
<feature type="domain" description="Ras-associating" evidence="2">
    <location>
        <begin position="175"/>
        <end position="263"/>
    </location>
</feature>
<dbReference type="AlphaFoldDB" id="A0A8K0FML8"/>
<dbReference type="CDD" id="cd21893">
    <property type="entry name" value="SARAH_RASSF2"/>
    <property type="match status" value="1"/>
</dbReference>
<comment type="caution">
    <text evidence="4">The sequence shown here is derived from an EMBL/GenBank/DDBJ whole genome shotgun (WGS) entry which is preliminary data.</text>
</comment>
<feature type="compositionally biased region" description="Low complexity" evidence="1">
    <location>
        <begin position="118"/>
        <end position="129"/>
    </location>
</feature>
<feature type="non-terminal residue" evidence="4">
    <location>
        <position position="325"/>
    </location>
</feature>
<dbReference type="GO" id="GO:0007165">
    <property type="term" value="P:signal transduction"/>
    <property type="evidence" value="ECO:0007669"/>
    <property type="project" value="InterPro"/>
</dbReference>
<dbReference type="SUPFAM" id="SSF54236">
    <property type="entry name" value="Ubiquitin-like"/>
    <property type="match status" value="1"/>
</dbReference>
<proteinExistence type="predicted"/>
<dbReference type="Proteomes" id="UP000799811">
    <property type="component" value="Unassembled WGS sequence"/>
</dbReference>
<sequence length="325" mass="37121">MDYGGCKYLVPCGKDKYISKNELLLHLKTYNIYYEGQNLQLRHREEEGELIVEGLLNISWGLRRPIRLQMQDDNQRIRPPPSSSSWHSGCNLGAHGSVLKPSTLPDIQVTDAEATPNAEAPGSGAGEPGSAPPEETPQLMRTRSDVGVRRRGSARTPSEQRRIRRHRFSINGHFYNHKTSVFTPAYGSVTNVRINSTMTTPQVLKLLLNKFKIENSAEEFALYIVHTSGEKQKLRASDYPLIARILQGPCEQVSKVFLMEKDQVEEVTYDVAQYIKFEMPVLRSFIQKLEEEEDREVKKLMRKYSILRLMIEQRLEEISEGPTAM</sequence>
<dbReference type="PROSITE" id="PS50200">
    <property type="entry name" value="RA"/>
    <property type="match status" value="1"/>
</dbReference>
<name>A0A8K0FML8_9AVES</name>
<feature type="non-terminal residue" evidence="4">
    <location>
        <position position="1"/>
    </location>
</feature>